<accession>A0A6N9JFP3</accession>
<dbReference type="Proteomes" id="UP000469380">
    <property type="component" value="Unassembled WGS sequence"/>
</dbReference>
<gene>
    <name evidence="1" type="ORF">GT464_01090</name>
</gene>
<sequence length="262" mass="28760">MPAKPVAACLDAALPVGGTRGVAAHVTDACGAAERTANGAALVENAGLTTKMDSMNGADTPTPIIHIKTTVTPEEWSLLCKKEGLKNEGRGVGVRNAPKLIEEESSKRLKKVMKNQEIINDDWFVKGKWLWVTGKDQDEAAVEATLKAIATGSEFEFASAKQMVSAWNSADLYGSNNKDRTLDKYRSVQNLLVSYLGYSRDKTEVSMLYELLDERRLNKRATILSSIYSGKELRSYYLRLGAKAEEVDKLFDCLKKTVCTTA</sequence>
<evidence type="ECO:0000313" key="2">
    <source>
        <dbReference type="Proteomes" id="UP000469380"/>
    </source>
</evidence>
<organism evidence="1 2">
    <name type="scientific">Collinsella aerofaciens</name>
    <dbReference type="NCBI Taxonomy" id="74426"/>
    <lineage>
        <taxon>Bacteria</taxon>
        <taxon>Bacillati</taxon>
        <taxon>Actinomycetota</taxon>
        <taxon>Coriobacteriia</taxon>
        <taxon>Coriobacteriales</taxon>
        <taxon>Coriobacteriaceae</taxon>
        <taxon>Collinsella</taxon>
    </lineage>
</organism>
<protein>
    <submittedName>
        <fullName evidence="1">Uncharacterized protein</fullName>
    </submittedName>
</protein>
<dbReference type="Gene3D" id="3.40.50.300">
    <property type="entry name" value="P-loop containing nucleotide triphosphate hydrolases"/>
    <property type="match status" value="1"/>
</dbReference>
<comment type="caution">
    <text evidence="1">The sequence shown here is derived from an EMBL/GenBank/DDBJ whole genome shotgun (WGS) entry which is preliminary data.</text>
</comment>
<dbReference type="RefSeq" id="WP_161159495.1">
    <property type="nucleotide sequence ID" value="NZ_WWSR01000001.1"/>
</dbReference>
<dbReference type="AlphaFoldDB" id="A0A6N9JFP3"/>
<proteinExistence type="predicted"/>
<evidence type="ECO:0000313" key="1">
    <source>
        <dbReference type="EMBL" id="MZJ38554.1"/>
    </source>
</evidence>
<name>A0A6N9JFP3_9ACTN</name>
<dbReference type="EMBL" id="WWSR01000001">
    <property type="protein sequence ID" value="MZJ38554.1"/>
    <property type="molecule type" value="Genomic_DNA"/>
</dbReference>
<reference evidence="1 2" key="1">
    <citation type="journal article" date="2019" name="Nat. Med.">
        <title>A library of human gut bacterial isolates paired with longitudinal multiomics data enables mechanistic microbiome research.</title>
        <authorList>
            <person name="Poyet M."/>
            <person name="Groussin M."/>
            <person name="Gibbons S.M."/>
            <person name="Avila-Pacheco J."/>
            <person name="Jiang X."/>
            <person name="Kearney S.M."/>
            <person name="Perrotta A.R."/>
            <person name="Berdy B."/>
            <person name="Zhao S."/>
            <person name="Lieberman T.D."/>
            <person name="Swanson P.K."/>
            <person name="Smith M."/>
            <person name="Roesemann S."/>
            <person name="Alexander J.E."/>
            <person name="Rich S.A."/>
            <person name="Livny J."/>
            <person name="Vlamakis H."/>
            <person name="Clish C."/>
            <person name="Bullock K."/>
            <person name="Deik A."/>
            <person name="Scott J."/>
            <person name="Pierce K.A."/>
            <person name="Xavier R.J."/>
            <person name="Alm E.J."/>
        </authorList>
    </citation>
    <scope>NUCLEOTIDE SEQUENCE [LARGE SCALE GENOMIC DNA]</scope>
    <source>
        <strain evidence="1 2">BIOML-A20</strain>
    </source>
</reference>
<dbReference type="InterPro" id="IPR027417">
    <property type="entry name" value="P-loop_NTPase"/>
</dbReference>